<feature type="domain" description="YCII-related" evidence="2">
    <location>
        <begin position="1"/>
        <end position="110"/>
    </location>
</feature>
<dbReference type="RefSeq" id="WP_211939305.1">
    <property type="nucleotide sequence ID" value="NZ_CP073078.1"/>
</dbReference>
<evidence type="ECO:0000313" key="3">
    <source>
        <dbReference type="EMBL" id="QUD89253.1"/>
    </source>
</evidence>
<dbReference type="SUPFAM" id="SSF54909">
    <property type="entry name" value="Dimeric alpha+beta barrel"/>
    <property type="match status" value="1"/>
</dbReference>
<gene>
    <name evidence="3" type="ORF">KCG34_05065</name>
</gene>
<sequence length="146" mass="16241">MRYLMIVKATPMSERGEFPPNAEKMFADMAAFNNEMIAAGVMLDAAGLKPSSAGKRIRFEGRGKAILTDGPFAETKELIAGYWVIQCKDMDEALSWACRAPFEDGEVELRPFHEPEDFEGLVPDEVMAQEQGWRAEQARKSPKAPA</sequence>
<dbReference type="InterPro" id="IPR011008">
    <property type="entry name" value="Dimeric_a/b-barrel"/>
</dbReference>
<accession>A0A975IVV9</accession>
<comment type="similarity">
    <text evidence="1">Belongs to the YciI family.</text>
</comment>
<organism evidence="3 4">
    <name type="scientific">Phenylobacterium montanum</name>
    <dbReference type="NCBI Taxonomy" id="2823693"/>
    <lineage>
        <taxon>Bacteria</taxon>
        <taxon>Pseudomonadati</taxon>
        <taxon>Pseudomonadota</taxon>
        <taxon>Alphaproteobacteria</taxon>
        <taxon>Caulobacterales</taxon>
        <taxon>Caulobacteraceae</taxon>
        <taxon>Phenylobacterium</taxon>
    </lineage>
</organism>
<dbReference type="Proteomes" id="UP000676409">
    <property type="component" value="Chromosome"/>
</dbReference>
<dbReference type="Pfam" id="PF03795">
    <property type="entry name" value="YCII"/>
    <property type="match status" value="1"/>
</dbReference>
<dbReference type="PANTHER" id="PTHR35174">
    <property type="entry name" value="BLL7171 PROTEIN-RELATED"/>
    <property type="match status" value="1"/>
</dbReference>
<dbReference type="InterPro" id="IPR005545">
    <property type="entry name" value="YCII"/>
</dbReference>
<proteinExistence type="inferred from homology"/>
<dbReference type="KEGG" id="caul:KCG34_05065"/>
<reference evidence="3" key="1">
    <citation type="submission" date="2021-04" db="EMBL/GenBank/DDBJ databases">
        <title>The complete genome sequence of Caulobacter sp. S6.</title>
        <authorList>
            <person name="Tang Y."/>
            <person name="Ouyang W."/>
            <person name="Liu Q."/>
            <person name="Huang B."/>
            <person name="Guo Z."/>
            <person name="Lei P."/>
        </authorList>
    </citation>
    <scope>NUCLEOTIDE SEQUENCE</scope>
    <source>
        <strain evidence="3">S6</strain>
    </source>
</reference>
<evidence type="ECO:0000259" key="2">
    <source>
        <dbReference type="Pfam" id="PF03795"/>
    </source>
</evidence>
<name>A0A975IVV9_9CAUL</name>
<protein>
    <submittedName>
        <fullName evidence="3">YciI family protein</fullName>
    </submittedName>
</protein>
<evidence type="ECO:0000313" key="4">
    <source>
        <dbReference type="Proteomes" id="UP000676409"/>
    </source>
</evidence>
<dbReference type="Gene3D" id="3.30.70.1060">
    <property type="entry name" value="Dimeric alpha+beta barrel"/>
    <property type="match status" value="1"/>
</dbReference>
<keyword evidence="4" id="KW-1185">Reference proteome</keyword>
<dbReference type="AlphaFoldDB" id="A0A975IVV9"/>
<dbReference type="EMBL" id="CP073078">
    <property type="protein sequence ID" value="QUD89253.1"/>
    <property type="molecule type" value="Genomic_DNA"/>
</dbReference>
<evidence type="ECO:0000256" key="1">
    <source>
        <dbReference type="ARBA" id="ARBA00007689"/>
    </source>
</evidence>